<organism evidence="7 8">
    <name type="scientific">Hyphomonas beringensis</name>
    <dbReference type="NCBI Taxonomy" id="1280946"/>
    <lineage>
        <taxon>Bacteria</taxon>
        <taxon>Pseudomonadati</taxon>
        <taxon>Pseudomonadota</taxon>
        <taxon>Alphaproteobacteria</taxon>
        <taxon>Hyphomonadales</taxon>
        <taxon>Hyphomonadaceae</taxon>
        <taxon>Hyphomonas</taxon>
    </lineage>
</organism>
<comment type="caution">
    <text evidence="7">The sequence shown here is derived from an EMBL/GenBank/DDBJ whole genome shotgun (WGS) entry which is preliminary data.</text>
</comment>
<dbReference type="Gene3D" id="1.10.510.10">
    <property type="entry name" value="Transferase(Phosphotransferase) domain 1"/>
    <property type="match status" value="1"/>
</dbReference>
<evidence type="ECO:0000313" key="8">
    <source>
        <dbReference type="Proteomes" id="UP000027037"/>
    </source>
</evidence>
<reference evidence="7 8" key="1">
    <citation type="journal article" date="2014" name="Antonie Van Leeuwenhoek">
        <title>Hyphomonas beringensis sp. nov. and Hyphomonas chukchiensis sp. nov., isolated from surface seawater of the Bering Sea and Chukchi Sea.</title>
        <authorList>
            <person name="Li C."/>
            <person name="Lai Q."/>
            <person name="Li G."/>
            <person name="Dong C."/>
            <person name="Wang J."/>
            <person name="Liao Y."/>
            <person name="Shao Z."/>
        </authorList>
    </citation>
    <scope>NUCLEOTIDE SEQUENCE [LARGE SCALE GENOMIC DNA]</scope>
    <source>
        <strain evidence="7 8">25B14_1</strain>
    </source>
</reference>
<keyword evidence="1" id="KW-0808">Transferase</keyword>
<evidence type="ECO:0000313" key="7">
    <source>
        <dbReference type="EMBL" id="KCZ53564.1"/>
    </source>
</evidence>
<evidence type="ECO:0000256" key="3">
    <source>
        <dbReference type="ARBA" id="ARBA00022777"/>
    </source>
</evidence>
<proteinExistence type="predicted"/>
<dbReference type="InterPro" id="IPR008271">
    <property type="entry name" value="Ser/Thr_kinase_AS"/>
</dbReference>
<protein>
    <recommendedName>
        <fullName evidence="6">Protein kinase domain-containing protein</fullName>
    </recommendedName>
</protein>
<keyword evidence="5" id="KW-1133">Transmembrane helix</keyword>
<name>A0A062UAB9_9PROT</name>
<dbReference type="PROSITE" id="PS00108">
    <property type="entry name" value="PROTEIN_KINASE_ST"/>
    <property type="match status" value="1"/>
</dbReference>
<accession>A0A062UAB9</accession>
<dbReference type="EMBL" id="AWFF01000052">
    <property type="protein sequence ID" value="KCZ53564.1"/>
    <property type="molecule type" value="Genomic_DNA"/>
</dbReference>
<dbReference type="PANTHER" id="PTHR43289">
    <property type="entry name" value="MITOGEN-ACTIVATED PROTEIN KINASE KINASE KINASE 20-RELATED"/>
    <property type="match status" value="1"/>
</dbReference>
<dbReference type="PANTHER" id="PTHR43289:SF6">
    <property type="entry name" value="SERINE_THREONINE-PROTEIN KINASE NEKL-3"/>
    <property type="match status" value="1"/>
</dbReference>
<dbReference type="GO" id="GO:0005524">
    <property type="term" value="F:ATP binding"/>
    <property type="evidence" value="ECO:0007669"/>
    <property type="project" value="UniProtKB-KW"/>
</dbReference>
<dbReference type="PROSITE" id="PS50011">
    <property type="entry name" value="PROTEIN_KINASE_DOM"/>
    <property type="match status" value="1"/>
</dbReference>
<feature type="transmembrane region" description="Helical" evidence="5">
    <location>
        <begin position="345"/>
        <end position="369"/>
    </location>
</feature>
<evidence type="ECO:0000256" key="2">
    <source>
        <dbReference type="ARBA" id="ARBA00022741"/>
    </source>
</evidence>
<evidence type="ECO:0000259" key="6">
    <source>
        <dbReference type="PROSITE" id="PS50011"/>
    </source>
</evidence>
<dbReference type="Gene3D" id="1.25.40.10">
    <property type="entry name" value="Tetratricopeptide repeat domain"/>
    <property type="match status" value="1"/>
</dbReference>
<keyword evidence="8" id="KW-1185">Reference proteome</keyword>
<dbReference type="Gene3D" id="3.30.200.20">
    <property type="entry name" value="Phosphorylase Kinase, domain 1"/>
    <property type="match status" value="1"/>
</dbReference>
<keyword evidence="4" id="KW-0067">ATP-binding</keyword>
<evidence type="ECO:0000256" key="5">
    <source>
        <dbReference type="SAM" id="Phobius"/>
    </source>
</evidence>
<dbReference type="GO" id="GO:0004674">
    <property type="term" value="F:protein serine/threonine kinase activity"/>
    <property type="evidence" value="ECO:0007669"/>
    <property type="project" value="TreeGrafter"/>
</dbReference>
<dbReference type="SUPFAM" id="SSF48452">
    <property type="entry name" value="TPR-like"/>
    <property type="match status" value="1"/>
</dbReference>
<dbReference type="STRING" id="1280946.HY29_16985"/>
<keyword evidence="3" id="KW-0418">Kinase</keyword>
<keyword evidence="5" id="KW-0812">Transmembrane</keyword>
<evidence type="ECO:0000256" key="4">
    <source>
        <dbReference type="ARBA" id="ARBA00022840"/>
    </source>
</evidence>
<keyword evidence="5" id="KW-0472">Membrane</keyword>
<dbReference type="InterPro" id="IPR000719">
    <property type="entry name" value="Prot_kinase_dom"/>
</dbReference>
<dbReference type="InterPro" id="IPR011009">
    <property type="entry name" value="Kinase-like_dom_sf"/>
</dbReference>
<dbReference type="InterPro" id="IPR011990">
    <property type="entry name" value="TPR-like_helical_dom_sf"/>
</dbReference>
<feature type="domain" description="Protein kinase" evidence="6">
    <location>
        <begin position="77"/>
        <end position="320"/>
    </location>
</feature>
<dbReference type="Pfam" id="PF00069">
    <property type="entry name" value="Pkinase"/>
    <property type="match status" value="1"/>
</dbReference>
<keyword evidence="2" id="KW-0547">Nucleotide-binding</keyword>
<dbReference type="CDD" id="cd14014">
    <property type="entry name" value="STKc_PknB_like"/>
    <property type="match status" value="1"/>
</dbReference>
<sequence length="779" mass="84339">MQHDDWSKVAEVFSQLVDLPPGEQAEAIASAGLTDAQHDTLNRLLTSHKRSTGFFKTGGATPAGLVLLSPGDMIGNWRVEAFLGAGGMGEVYRVDRADGHYSQTGALKRIAHADREAFEHFSRERQVLARLEHPNIARLIDGGVAEDGTPFLVMEMIEGETLAEHAVREGLSREAILTAFLNVCEALSHAHGRLVLHRDIKPSNVMVTREGVVKVIDFGVAGLVDERSSPVRAPMTLAYAAPEQLAGEAASVASDVFGLGATLHELLTGEPPARKGASAVVKQGALPRDLQAILARTLAHDPAARYASAGALAGDIERFLSKEPVEARGGGAGYRFGRFIVKYPVGALLGIGLVAALALGIVGTTTMMLRAQDALKERDLAFKRSQAASLRAQAGRNTLRTIIVRATESTGEASTTIPSLIEQEIETEAARFTDMPDLAGPRLFALAQLSEQRGDLRLLLKALQPQADNPDVVTPVSSIMLLYYGTFSTFTGDYEGARAALVRSIALMQEDPDFFAEDLLVARGQLAEIDGDVETMDAVVDEVIALTSGFDLSTDERRIRYVYLNEFASYWSIILDTRPRTIAMLESALEVNSQVRGPQEVKDSTLLNNLVGQYLRSKDYENAQALNDRLIEYLEREVGPSVDLGLAYRMGAMAMTEQGDQDGAIAAFETAADLFRKYDVENSDILFYTELDIARSLARKRETEAAFAMIEETVARNQGLIYAVPVINGQYLLKLGQTKLAAGDGEGARADFEQSLAVLTEDGSRPDLIGIVTTQLEDS</sequence>
<dbReference type="PATRIC" id="fig|1280946.3.peg.2555"/>
<evidence type="ECO:0000256" key="1">
    <source>
        <dbReference type="ARBA" id="ARBA00022679"/>
    </source>
</evidence>
<dbReference type="Proteomes" id="UP000027037">
    <property type="component" value="Unassembled WGS sequence"/>
</dbReference>
<dbReference type="SUPFAM" id="SSF56112">
    <property type="entry name" value="Protein kinase-like (PK-like)"/>
    <property type="match status" value="1"/>
</dbReference>
<dbReference type="AlphaFoldDB" id="A0A062UAB9"/>
<dbReference type="SMART" id="SM00220">
    <property type="entry name" value="S_TKc"/>
    <property type="match status" value="1"/>
</dbReference>
<dbReference type="eggNOG" id="COG0515">
    <property type="taxonomic scope" value="Bacteria"/>
</dbReference>
<gene>
    <name evidence="7" type="ORF">HY29_16985</name>
</gene>